<dbReference type="Proteomes" id="UP000076552">
    <property type="component" value="Unassembled WGS sequence"/>
</dbReference>
<accession>A0A161VYY3</accession>
<dbReference type="AlphaFoldDB" id="A0A161VYY3"/>
<protein>
    <submittedName>
        <fullName evidence="1">Transposase</fullName>
    </submittedName>
</protein>
<comment type="caution">
    <text evidence="1">The sequence shown here is derived from an EMBL/GenBank/DDBJ whole genome shotgun (WGS) entry which is preliminary data.</text>
</comment>
<organism evidence="1 2">
    <name type="scientific">Colletotrichum tofieldiae</name>
    <dbReference type="NCBI Taxonomy" id="708197"/>
    <lineage>
        <taxon>Eukaryota</taxon>
        <taxon>Fungi</taxon>
        <taxon>Dikarya</taxon>
        <taxon>Ascomycota</taxon>
        <taxon>Pezizomycotina</taxon>
        <taxon>Sordariomycetes</taxon>
        <taxon>Hypocreomycetidae</taxon>
        <taxon>Glomerellales</taxon>
        <taxon>Glomerellaceae</taxon>
        <taxon>Colletotrichum</taxon>
        <taxon>Colletotrichum spaethianum species complex</taxon>
    </lineage>
</organism>
<name>A0A161VYY3_9PEZI</name>
<gene>
    <name evidence="1" type="ORF">CT0861_13191</name>
</gene>
<dbReference type="EMBL" id="LFIV01000298">
    <property type="protein sequence ID" value="KZL64023.1"/>
    <property type="molecule type" value="Genomic_DNA"/>
</dbReference>
<proteinExistence type="predicted"/>
<evidence type="ECO:0000313" key="1">
    <source>
        <dbReference type="EMBL" id="KZL64023.1"/>
    </source>
</evidence>
<evidence type="ECO:0000313" key="2">
    <source>
        <dbReference type="Proteomes" id="UP000076552"/>
    </source>
</evidence>
<reference evidence="1 2" key="1">
    <citation type="submission" date="2015-06" db="EMBL/GenBank/DDBJ databases">
        <title>Survival trade-offs in plant roots during colonization by closely related pathogenic and mutualistic fungi.</title>
        <authorList>
            <person name="Hacquard S."/>
            <person name="Kracher B."/>
            <person name="Hiruma K."/>
            <person name="Weinman A."/>
            <person name="Muench P."/>
            <person name="Garrido Oter R."/>
            <person name="Ver Loren van Themaat E."/>
            <person name="Dallerey J.-F."/>
            <person name="Damm U."/>
            <person name="Henrissat B."/>
            <person name="Lespinet O."/>
            <person name="Thon M."/>
            <person name="Kemen E."/>
            <person name="McHardy A.C."/>
            <person name="Schulze-Lefert P."/>
            <person name="O'Connell R.J."/>
        </authorList>
    </citation>
    <scope>NUCLEOTIDE SEQUENCE [LARGE SCALE GENOMIC DNA]</scope>
    <source>
        <strain evidence="1 2">0861</strain>
    </source>
</reference>
<sequence>MDEPGILECNGSNGLALRFFGTRLVEEKQPGSRAWCISAEDNRLPLLFVYKGRLVQKASFPLYLSPYLGWEFTANTLVELNS</sequence>
<keyword evidence="2" id="KW-1185">Reference proteome</keyword>